<feature type="transmembrane region" description="Helical" evidence="1">
    <location>
        <begin position="20"/>
        <end position="36"/>
    </location>
</feature>
<keyword evidence="1" id="KW-0812">Transmembrane</keyword>
<sequence>MKKENTKDAIIRKLTSRKLWMSICAFVSLIAVALGLTENEAAQIAAIIMAGAQVVGYVVGEGLVDAKNNSGDTTEEASEV</sequence>
<protein>
    <submittedName>
        <fullName evidence="2">Holin</fullName>
    </submittedName>
</protein>
<reference evidence="2" key="1">
    <citation type="journal article" date="2021" name="Proc. Natl. Acad. Sci. U.S.A.">
        <title>A Catalog of Tens of Thousands of Viruses from Human Metagenomes Reveals Hidden Associations with Chronic Diseases.</title>
        <authorList>
            <person name="Tisza M.J."/>
            <person name="Buck C.B."/>
        </authorList>
    </citation>
    <scope>NUCLEOTIDE SEQUENCE</scope>
    <source>
        <strain evidence="2">Ctf8W5</strain>
    </source>
</reference>
<keyword evidence="1" id="KW-1133">Transmembrane helix</keyword>
<dbReference type="EMBL" id="BK015597">
    <property type="protein sequence ID" value="DAE15013.1"/>
    <property type="molecule type" value="Genomic_DNA"/>
</dbReference>
<proteinExistence type="predicted"/>
<keyword evidence="1" id="KW-0472">Membrane</keyword>
<evidence type="ECO:0000313" key="2">
    <source>
        <dbReference type="EMBL" id="DAE15013.1"/>
    </source>
</evidence>
<organism evidence="2">
    <name type="scientific">Siphoviridae sp. ctf8W5</name>
    <dbReference type="NCBI Taxonomy" id="2825595"/>
    <lineage>
        <taxon>Viruses</taxon>
        <taxon>Duplodnaviria</taxon>
        <taxon>Heunggongvirae</taxon>
        <taxon>Uroviricota</taxon>
        <taxon>Caudoviricetes</taxon>
    </lineage>
</organism>
<evidence type="ECO:0000256" key="1">
    <source>
        <dbReference type="SAM" id="Phobius"/>
    </source>
</evidence>
<accession>A0A8S5Q8F2</accession>
<name>A0A8S5Q8F2_9CAUD</name>
<feature type="transmembrane region" description="Helical" evidence="1">
    <location>
        <begin position="42"/>
        <end position="60"/>
    </location>
</feature>